<evidence type="ECO:0000313" key="6">
    <source>
        <dbReference type="Proteomes" id="UP000008672"/>
    </source>
</evidence>
<dbReference type="InterPro" id="IPR029344">
    <property type="entry name" value="SLBP_RNA_bind"/>
</dbReference>
<feature type="domain" description="Histone RNA hairpin-binding protein RNA-binding" evidence="4">
    <location>
        <begin position="137"/>
        <end position="206"/>
    </location>
</feature>
<dbReference type="KEGG" id="lcm:102347167"/>
<dbReference type="Gene3D" id="1.10.8.1120">
    <property type="entry name" value="Histone RNA hairpin-binding protein RNA-binding domain"/>
    <property type="match status" value="1"/>
</dbReference>
<sequence length="293" mass="33548">MPFFPSGSGPNQSFSKSGGYNRRRPPSRWSQGRKRAADGVLRQSDDPDSTVFDDCKGSRERDYFDDRSSSFTTPEGEGPLSRCADWGSAVEDEEMRTNVKREMWRYKRRLLINEFSGEQGKRSSENSVSPVPADIETDENVLMRRQKQINYGKNTIAYDRYIKAVPKHCREPGVHPRTPNKFKKYSRRSWDQQIRLWRIGLHAWDPPKEDDDDDDLQAVDVFNFDEMDTDVVASSDPGFESSAHDWDMGRTPAPTPQDSVSGTPTKVRRVDNEGEFDLEVCLAEAQDVSSWFS</sequence>
<accession>H3B3X0</accession>
<dbReference type="PANTHER" id="PTHR17408:SF7">
    <property type="entry name" value="HISTONE RNA HAIRPIN-BINDING PROTEIN"/>
    <property type="match status" value="1"/>
</dbReference>
<dbReference type="Ensembl" id="ENSLACT00000016705.1">
    <property type="protein sequence ID" value="ENSLACP00000016591.1"/>
    <property type="gene ID" value="ENSLACG00000014623.1"/>
</dbReference>
<dbReference type="GO" id="GO:0071207">
    <property type="term" value="F:histone pre-mRNA stem-loop binding"/>
    <property type="evidence" value="ECO:0007669"/>
    <property type="project" value="TreeGrafter"/>
</dbReference>
<dbReference type="EMBL" id="AFYH01076635">
    <property type="status" value="NOT_ANNOTATED_CDS"/>
    <property type="molecule type" value="Genomic_DNA"/>
</dbReference>
<keyword evidence="6" id="KW-1185">Reference proteome</keyword>
<reference evidence="5" key="2">
    <citation type="submission" date="2025-08" db="UniProtKB">
        <authorList>
            <consortium name="Ensembl"/>
        </authorList>
    </citation>
    <scope>IDENTIFICATION</scope>
</reference>
<dbReference type="GO" id="GO:0006398">
    <property type="term" value="P:mRNA 3'-end processing by stem-loop binding and cleavage"/>
    <property type="evidence" value="ECO:0007669"/>
    <property type="project" value="TreeGrafter"/>
</dbReference>
<dbReference type="FunFam" id="1.10.8.1120:FF:000001">
    <property type="entry name" value="Histone RNA hairpin-binding protein-like"/>
    <property type="match status" value="1"/>
</dbReference>
<dbReference type="InParanoid" id="H3B3X0"/>
<keyword evidence="2" id="KW-0694">RNA-binding</keyword>
<dbReference type="OMA" id="HPPRWAQ"/>
<feature type="compositionally biased region" description="Basic residues" evidence="3">
    <location>
        <begin position="21"/>
        <end position="34"/>
    </location>
</feature>
<dbReference type="GO" id="GO:0071204">
    <property type="term" value="C:histone pre-mRNA 3'end processing complex"/>
    <property type="evidence" value="ECO:0007669"/>
    <property type="project" value="TreeGrafter"/>
</dbReference>
<dbReference type="GeneID" id="102347167"/>
<proteinExistence type="inferred from homology"/>
<feature type="region of interest" description="Disordered" evidence="3">
    <location>
        <begin position="1"/>
        <end position="83"/>
    </location>
</feature>
<dbReference type="PANTHER" id="PTHR17408">
    <property type="entry name" value="HISTONE RNA HAIRPIN-BINDING PROTEIN"/>
    <property type="match status" value="1"/>
</dbReference>
<name>H3B3X0_LATCH</name>
<reference evidence="5" key="3">
    <citation type="submission" date="2025-09" db="UniProtKB">
        <authorList>
            <consortium name="Ensembl"/>
        </authorList>
    </citation>
    <scope>IDENTIFICATION</scope>
</reference>
<evidence type="ECO:0000256" key="1">
    <source>
        <dbReference type="ARBA" id="ARBA00006151"/>
    </source>
</evidence>
<dbReference type="Bgee" id="ENSLACG00000014623">
    <property type="expression patterns" value="Expressed in muscle tissue and 6 other cell types or tissues"/>
</dbReference>
<dbReference type="OrthoDB" id="265795at2759"/>
<evidence type="ECO:0000256" key="3">
    <source>
        <dbReference type="SAM" id="MobiDB-lite"/>
    </source>
</evidence>
<gene>
    <name evidence="5" type="primary">SLBP</name>
</gene>
<dbReference type="Pfam" id="PF15247">
    <property type="entry name" value="SLBP_RNA_bind"/>
    <property type="match status" value="1"/>
</dbReference>
<comment type="similarity">
    <text evidence="1">Belongs to the SLBP family.</text>
</comment>
<organism evidence="5 6">
    <name type="scientific">Latimeria chalumnae</name>
    <name type="common">Coelacanth</name>
    <dbReference type="NCBI Taxonomy" id="7897"/>
    <lineage>
        <taxon>Eukaryota</taxon>
        <taxon>Metazoa</taxon>
        <taxon>Chordata</taxon>
        <taxon>Craniata</taxon>
        <taxon>Vertebrata</taxon>
        <taxon>Euteleostomi</taxon>
        <taxon>Coelacanthiformes</taxon>
        <taxon>Coelacanthidae</taxon>
        <taxon>Latimeria</taxon>
    </lineage>
</organism>
<evidence type="ECO:0000259" key="4">
    <source>
        <dbReference type="Pfam" id="PF15247"/>
    </source>
</evidence>
<dbReference type="InterPro" id="IPR038294">
    <property type="entry name" value="SLBP_RNA_bind_sf"/>
</dbReference>
<feature type="compositionally biased region" description="Polar residues" evidence="3">
    <location>
        <begin position="8"/>
        <end position="18"/>
    </location>
</feature>
<protein>
    <submittedName>
        <fullName evidence="5">Stem-loop histone mRNA binding protein</fullName>
    </submittedName>
</protein>
<dbReference type="STRING" id="7897.ENSLACP00000016591"/>
<dbReference type="Proteomes" id="UP000008672">
    <property type="component" value="Unassembled WGS sequence"/>
</dbReference>
<dbReference type="FunCoup" id="H3B3X0">
    <property type="interactions" value="3076"/>
</dbReference>
<dbReference type="GO" id="GO:0003729">
    <property type="term" value="F:mRNA binding"/>
    <property type="evidence" value="ECO:0007669"/>
    <property type="project" value="InterPro"/>
</dbReference>
<feature type="compositionally biased region" description="Basic and acidic residues" evidence="3">
    <location>
        <begin position="53"/>
        <end position="68"/>
    </location>
</feature>
<dbReference type="InterPro" id="IPR026502">
    <property type="entry name" value="SLBP1/SLBP2"/>
</dbReference>
<dbReference type="GO" id="GO:0005737">
    <property type="term" value="C:cytoplasm"/>
    <property type="evidence" value="ECO:0007669"/>
    <property type="project" value="TreeGrafter"/>
</dbReference>
<dbReference type="GeneTree" id="ENSGT00390000008738"/>
<dbReference type="CTD" id="7884"/>
<reference evidence="6" key="1">
    <citation type="submission" date="2011-08" db="EMBL/GenBank/DDBJ databases">
        <title>The draft genome of Latimeria chalumnae.</title>
        <authorList>
            <person name="Di Palma F."/>
            <person name="Alfoldi J."/>
            <person name="Johnson J."/>
            <person name="Berlin A."/>
            <person name="Gnerre S."/>
            <person name="Jaffe D."/>
            <person name="MacCallum I."/>
            <person name="Young S."/>
            <person name="Walker B.J."/>
            <person name="Lander E."/>
            <person name="Lindblad-Toh K."/>
        </authorList>
    </citation>
    <scope>NUCLEOTIDE SEQUENCE [LARGE SCALE GENOMIC DNA]</scope>
    <source>
        <strain evidence="6">Wild caught</strain>
    </source>
</reference>
<dbReference type="EMBL" id="AFYH01076636">
    <property type="status" value="NOT_ANNOTATED_CDS"/>
    <property type="molecule type" value="Genomic_DNA"/>
</dbReference>
<evidence type="ECO:0000256" key="2">
    <source>
        <dbReference type="ARBA" id="ARBA00022884"/>
    </source>
</evidence>
<dbReference type="EMBL" id="AFYH01076637">
    <property type="status" value="NOT_ANNOTATED_CDS"/>
    <property type="molecule type" value="Genomic_DNA"/>
</dbReference>
<dbReference type="eggNOG" id="KOG3934">
    <property type="taxonomic scope" value="Eukaryota"/>
</dbReference>
<evidence type="ECO:0000313" key="5">
    <source>
        <dbReference type="Ensembl" id="ENSLACP00000016591.1"/>
    </source>
</evidence>
<dbReference type="RefSeq" id="XP_005996836.1">
    <property type="nucleotide sequence ID" value="XM_005996774.3"/>
</dbReference>
<feature type="region of interest" description="Disordered" evidence="3">
    <location>
        <begin position="234"/>
        <end position="266"/>
    </location>
</feature>
<dbReference type="AlphaFoldDB" id="H3B3X0"/>
<dbReference type="GO" id="GO:0051028">
    <property type="term" value="P:mRNA transport"/>
    <property type="evidence" value="ECO:0007669"/>
    <property type="project" value="TreeGrafter"/>
</dbReference>